<dbReference type="EMBL" id="JAODBU010000011">
    <property type="protein sequence ID" value="MCT7399628.1"/>
    <property type="molecule type" value="Genomic_DNA"/>
</dbReference>
<dbReference type="Gene3D" id="1.10.3210.10">
    <property type="entry name" value="Hypothetical protein af1432"/>
    <property type="match status" value="1"/>
</dbReference>
<sequence>MELKKEQSNDNLKYDQLSIELQERIKDDRKQGKVNPYRCNDDMVIRRNMNHDKPNLWRPAFVRDIEKIIHLPYYNRYADKTQVFSFYSNDDITRRALHVQLVSRIARNIGAVLGLNLDLIEAISLGHDIGHTPFGHAGERFLSELLQNETGRFFNHNVQSVRVLENMFARNVSLQTLDGVLCHNGEFEQQEYRPHFGKTFAKYDREVEDSYVIGHDAISRLVPLTLEACVVRICDIVAYLGKDRQDARIAKIIDKNYQFKTNKIGAENAAIINNMTVDILENSYGKDYILLSKSVYNDLKTAKRENYEVIYNNKKLEEQYNEIIKPMFKEMYYKLLDDVHNKSTDSIIYKHHIKFINENLQYYEHKNYLDEEENQIVVDFIASMTDDYFIELHKYLFPDSKYKIEYKSYFQ</sequence>
<proteinExistence type="predicted"/>
<evidence type="ECO:0000259" key="2">
    <source>
        <dbReference type="SMART" id="SM00471"/>
    </source>
</evidence>
<organism evidence="3 4">
    <name type="scientific">Eubacterium album</name>
    <dbReference type="NCBI Taxonomy" id="2978477"/>
    <lineage>
        <taxon>Bacteria</taxon>
        <taxon>Bacillati</taxon>
        <taxon>Bacillota</taxon>
        <taxon>Clostridia</taxon>
        <taxon>Eubacteriales</taxon>
        <taxon>Eubacteriaceae</taxon>
        <taxon>Eubacterium</taxon>
    </lineage>
</organism>
<dbReference type="InterPro" id="IPR051094">
    <property type="entry name" value="Diverse_Catalytic_Enzymes"/>
</dbReference>
<dbReference type="CDD" id="cd00077">
    <property type="entry name" value="HDc"/>
    <property type="match status" value="1"/>
</dbReference>
<evidence type="ECO:0000256" key="1">
    <source>
        <dbReference type="ARBA" id="ARBA00022801"/>
    </source>
</evidence>
<accession>A0ABT2M263</accession>
<name>A0ABT2M263_9FIRM</name>
<dbReference type="RefSeq" id="WP_260978958.1">
    <property type="nucleotide sequence ID" value="NZ_JAODBU010000011.1"/>
</dbReference>
<dbReference type="Proteomes" id="UP001431199">
    <property type="component" value="Unassembled WGS sequence"/>
</dbReference>
<dbReference type="Pfam" id="PF01966">
    <property type="entry name" value="HD"/>
    <property type="match status" value="1"/>
</dbReference>
<evidence type="ECO:0000313" key="3">
    <source>
        <dbReference type="EMBL" id="MCT7399628.1"/>
    </source>
</evidence>
<dbReference type="InterPro" id="IPR003607">
    <property type="entry name" value="HD/PDEase_dom"/>
</dbReference>
<feature type="domain" description="HD/PDEase" evidence="2">
    <location>
        <begin position="91"/>
        <end position="249"/>
    </location>
</feature>
<dbReference type="InterPro" id="IPR006674">
    <property type="entry name" value="HD_domain"/>
</dbReference>
<dbReference type="SUPFAM" id="SSF109604">
    <property type="entry name" value="HD-domain/PDEase-like"/>
    <property type="match status" value="1"/>
</dbReference>
<protein>
    <submittedName>
        <fullName evidence="3">HD domain-containing protein</fullName>
    </submittedName>
</protein>
<dbReference type="SMART" id="SM00471">
    <property type="entry name" value="HDc"/>
    <property type="match status" value="1"/>
</dbReference>
<evidence type="ECO:0000313" key="4">
    <source>
        <dbReference type="Proteomes" id="UP001431199"/>
    </source>
</evidence>
<keyword evidence="4" id="KW-1185">Reference proteome</keyword>
<keyword evidence="1" id="KW-0378">Hydrolase</keyword>
<reference evidence="3" key="1">
    <citation type="submission" date="2022-09" db="EMBL/GenBank/DDBJ databases">
        <title>Eubacterium sp. LFL-14 isolated from human feces.</title>
        <authorList>
            <person name="Liu F."/>
        </authorList>
    </citation>
    <scope>NUCLEOTIDE SEQUENCE</scope>
    <source>
        <strain evidence="3">LFL-14</strain>
    </source>
</reference>
<dbReference type="PANTHER" id="PTHR35795:SF1">
    <property type="entry name" value="BIS(5'-NUCLEOSYL)-TETRAPHOSPHATASE, SYMMETRICAL"/>
    <property type="match status" value="1"/>
</dbReference>
<dbReference type="PANTHER" id="PTHR35795">
    <property type="entry name" value="SLR1885 PROTEIN"/>
    <property type="match status" value="1"/>
</dbReference>
<dbReference type="Pfam" id="PF13286">
    <property type="entry name" value="HD_assoc"/>
    <property type="match status" value="1"/>
</dbReference>
<comment type="caution">
    <text evidence="3">The sequence shown here is derived from an EMBL/GenBank/DDBJ whole genome shotgun (WGS) entry which is preliminary data.</text>
</comment>
<dbReference type="InterPro" id="IPR026875">
    <property type="entry name" value="PHydrolase_assoc_dom"/>
</dbReference>
<gene>
    <name evidence="3" type="ORF">N5B56_11115</name>
</gene>